<dbReference type="InterPro" id="IPR018445">
    <property type="entry name" value="Put_Phosphate_transp_reg"/>
</dbReference>
<protein>
    <submittedName>
        <fullName evidence="2">DUF47 family protein</fullName>
    </submittedName>
</protein>
<dbReference type="InterPro" id="IPR052912">
    <property type="entry name" value="UPF0111_domain"/>
</dbReference>
<keyword evidence="3" id="KW-1185">Reference proteome</keyword>
<dbReference type="PANTHER" id="PTHR37298:SF1">
    <property type="entry name" value="UPF0111 PROTEIN YKAA"/>
    <property type="match status" value="1"/>
</dbReference>
<dbReference type="AlphaFoldDB" id="A0A6M2BNW0"/>
<comment type="caution">
    <text evidence="2">The sequence shown here is derived from an EMBL/GenBank/DDBJ whole genome shotgun (WGS) entry which is preliminary data.</text>
</comment>
<organism evidence="2 3">
    <name type="scientific">Solimonas terrae</name>
    <dbReference type="NCBI Taxonomy" id="1396819"/>
    <lineage>
        <taxon>Bacteria</taxon>
        <taxon>Pseudomonadati</taxon>
        <taxon>Pseudomonadota</taxon>
        <taxon>Gammaproteobacteria</taxon>
        <taxon>Nevskiales</taxon>
        <taxon>Nevskiaceae</taxon>
        <taxon>Solimonas</taxon>
    </lineage>
</organism>
<evidence type="ECO:0000313" key="3">
    <source>
        <dbReference type="Proteomes" id="UP000472676"/>
    </source>
</evidence>
<dbReference type="RefSeq" id="WP_166251470.1">
    <property type="nucleotide sequence ID" value="NZ_JAAMOW010000001.1"/>
</dbReference>
<gene>
    <name evidence="2" type="ORF">G7Y85_03090</name>
</gene>
<dbReference type="Pfam" id="PF01865">
    <property type="entry name" value="PhoU_div"/>
    <property type="match status" value="1"/>
</dbReference>
<evidence type="ECO:0000313" key="2">
    <source>
        <dbReference type="EMBL" id="NGY03737.1"/>
    </source>
</evidence>
<comment type="similarity">
    <text evidence="1">Belongs to the UPF0111 family.</text>
</comment>
<dbReference type="EMBL" id="JAAMOW010000001">
    <property type="protein sequence ID" value="NGY03737.1"/>
    <property type="molecule type" value="Genomic_DNA"/>
</dbReference>
<dbReference type="InterPro" id="IPR038078">
    <property type="entry name" value="PhoU-like_sf"/>
</dbReference>
<name>A0A6M2BNW0_9GAMM</name>
<sequence>MDTDTPTLWKRLRNQILPPVPNFYARLCRQCEMAAGGIDELVSYMETGRDPHADRVAELERRGEALKNENMATLHQAFSTPIDREDIYQSIAALAEILNYARTTVREMQLLAVRPDRHTLGMARQLAAGVAELQRGFDQLEKQPLAAEAHADNARATEREVENSYRAAVAELFDASHYRRTQTGADNPEAASLNVLLQPLPDDQSPAIAAALGFVVDILKRREIYRHMSNAADRLVRAGEVLHDIVAKIA</sequence>
<accession>A0A6M2BNW0</accession>
<dbReference type="PANTHER" id="PTHR37298">
    <property type="entry name" value="UPF0111 PROTEIN YKAA"/>
    <property type="match status" value="1"/>
</dbReference>
<proteinExistence type="inferred from homology"/>
<dbReference type="Gene3D" id="1.20.58.220">
    <property type="entry name" value="Phosphate transport system protein phou homolog 2, domain 2"/>
    <property type="match status" value="1"/>
</dbReference>
<dbReference type="Proteomes" id="UP000472676">
    <property type="component" value="Unassembled WGS sequence"/>
</dbReference>
<reference evidence="2 3" key="1">
    <citation type="journal article" date="2014" name="Int. J. Syst. Evol. Microbiol.">
        <title>Solimonas terrae sp. nov., isolated from soil.</title>
        <authorList>
            <person name="Kim S.J."/>
            <person name="Moon J.Y."/>
            <person name="Weon H.Y."/>
            <person name="Ahn J.H."/>
            <person name="Chen W.M."/>
            <person name="Kwon S.W."/>
        </authorList>
    </citation>
    <scope>NUCLEOTIDE SEQUENCE [LARGE SCALE GENOMIC DNA]</scope>
    <source>
        <strain evidence="2 3">KIS83-12</strain>
    </source>
</reference>
<evidence type="ECO:0000256" key="1">
    <source>
        <dbReference type="ARBA" id="ARBA00008591"/>
    </source>
</evidence>